<evidence type="ECO:0000313" key="1">
    <source>
        <dbReference type="EMBL" id="QOR62336.1"/>
    </source>
</evidence>
<dbReference type="Gene3D" id="3.40.50.300">
    <property type="entry name" value="P-loop containing nucleotide triphosphate hydrolases"/>
    <property type="match status" value="1"/>
</dbReference>
<proteinExistence type="predicted"/>
<gene>
    <name evidence="1" type="ORF">IMZ28_02345</name>
</gene>
<evidence type="ECO:0008006" key="3">
    <source>
        <dbReference type="Google" id="ProtNLM"/>
    </source>
</evidence>
<sequence>MKKIYIHTGQHKTGTTSLQQMLFDNRLKLNEEENISFFTTDTKNRVIKNGNTCCWIKINKRNVENDASIVSPEVLAQNLAKLPNDVIMSAECFSWIFDKQELLRFKEELSKFFDEIIIIVYIRRQDKQIVSLYQQRSKKRRPPSNFFYGNEPTAIPMYNKNLDYYFDYNKRISNWGDVFGDDNIIIRVFDKKTLYKGDIVSDFCNLLNIKNITSSMKKNVSNGFEKTKVSHLMSSLGMRNDLRKIINQNLDNNGKLMPSKEEAKNFYLRYKESNKKLNERFKINKLEYIFDEDFSMYSDTSMDVWTEESANQAIIHILQSINDLQAIDYFKLGIKSLMKKV</sequence>
<reference evidence="1 2" key="1">
    <citation type="submission" date="2020-10" db="EMBL/GenBank/DDBJ databases">
        <title>The genome of sulfurovum sp.</title>
        <authorList>
            <person name="Xie S."/>
            <person name="Shao Z."/>
            <person name="Jiang L."/>
        </authorList>
    </citation>
    <scope>NUCLEOTIDE SEQUENCE [LARGE SCALE GENOMIC DNA]</scope>
    <source>
        <strain evidence="1 2">ST-419</strain>
    </source>
</reference>
<dbReference type="RefSeq" id="WP_197549062.1">
    <property type="nucleotide sequence ID" value="NZ_CP063164.1"/>
</dbReference>
<evidence type="ECO:0000313" key="2">
    <source>
        <dbReference type="Proteomes" id="UP000595074"/>
    </source>
</evidence>
<dbReference type="AlphaFoldDB" id="A0A7M1S4U1"/>
<dbReference type="KEGG" id="sinu:IMZ28_02345"/>
<organism evidence="1 2">
    <name type="scientific">Sulfurovum indicum</name>
    <dbReference type="NCBI Taxonomy" id="2779528"/>
    <lineage>
        <taxon>Bacteria</taxon>
        <taxon>Pseudomonadati</taxon>
        <taxon>Campylobacterota</taxon>
        <taxon>Epsilonproteobacteria</taxon>
        <taxon>Campylobacterales</taxon>
        <taxon>Sulfurovaceae</taxon>
        <taxon>Sulfurovum</taxon>
    </lineage>
</organism>
<dbReference type="InterPro" id="IPR027417">
    <property type="entry name" value="P-loop_NTPase"/>
</dbReference>
<keyword evidence="2" id="KW-1185">Reference proteome</keyword>
<dbReference type="Proteomes" id="UP000595074">
    <property type="component" value="Chromosome"/>
</dbReference>
<protein>
    <recommendedName>
        <fullName evidence="3">Sulfotransferase domain-containing protein</fullName>
    </recommendedName>
</protein>
<accession>A0A7M1S4U1</accession>
<dbReference type="SUPFAM" id="SSF52540">
    <property type="entry name" value="P-loop containing nucleoside triphosphate hydrolases"/>
    <property type="match status" value="1"/>
</dbReference>
<name>A0A7M1S4U1_9BACT</name>
<dbReference type="EMBL" id="CP063164">
    <property type="protein sequence ID" value="QOR62336.1"/>
    <property type="molecule type" value="Genomic_DNA"/>
</dbReference>